<dbReference type="InterPro" id="IPR020476">
    <property type="entry name" value="Nudix_hydrolase"/>
</dbReference>
<evidence type="ECO:0000256" key="3">
    <source>
        <dbReference type="RuleBase" id="RU003476"/>
    </source>
</evidence>
<dbReference type="GO" id="GO:0016462">
    <property type="term" value="F:pyrophosphatase activity"/>
    <property type="evidence" value="ECO:0007669"/>
    <property type="project" value="UniProtKB-ARBA"/>
</dbReference>
<name>A0A0R1ZW56_9LACO</name>
<dbReference type="PROSITE" id="PS51462">
    <property type="entry name" value="NUDIX"/>
    <property type="match status" value="1"/>
</dbReference>
<dbReference type="RefSeq" id="WP_054676155.1">
    <property type="nucleotide sequence ID" value="NZ_AYYO01000010.1"/>
</dbReference>
<dbReference type="PATRIC" id="fig|1291052.5.peg.822"/>
<keyword evidence="6" id="KW-1185">Reference proteome</keyword>
<accession>A0A0R1ZW56</accession>
<dbReference type="Pfam" id="PF00293">
    <property type="entry name" value="NUDIX"/>
    <property type="match status" value="1"/>
</dbReference>
<dbReference type="GO" id="GO:0006753">
    <property type="term" value="P:nucleoside phosphate metabolic process"/>
    <property type="evidence" value="ECO:0007669"/>
    <property type="project" value="TreeGrafter"/>
</dbReference>
<comment type="caution">
    <text evidence="5">The sequence shown here is derived from an EMBL/GenBank/DDBJ whole genome shotgun (WGS) entry which is preliminary data.</text>
</comment>
<dbReference type="EMBL" id="AYYO01000010">
    <property type="protein sequence ID" value="KRM56022.1"/>
    <property type="molecule type" value="Genomic_DNA"/>
</dbReference>
<reference evidence="5 6" key="1">
    <citation type="journal article" date="2015" name="Genome Announc.">
        <title>Expanding the biotechnology potential of lactobacilli through comparative genomics of 213 strains and associated genera.</title>
        <authorList>
            <person name="Sun Z."/>
            <person name="Harris H.M."/>
            <person name="McCann A."/>
            <person name="Guo C."/>
            <person name="Argimon S."/>
            <person name="Zhang W."/>
            <person name="Yang X."/>
            <person name="Jeffery I.B."/>
            <person name="Cooney J.C."/>
            <person name="Kagawa T.F."/>
            <person name="Liu W."/>
            <person name="Song Y."/>
            <person name="Salvetti E."/>
            <person name="Wrobel A."/>
            <person name="Rasinkangas P."/>
            <person name="Parkhill J."/>
            <person name="Rea M.C."/>
            <person name="O'Sullivan O."/>
            <person name="Ritari J."/>
            <person name="Douillard F.P."/>
            <person name="Paul Ross R."/>
            <person name="Yang R."/>
            <person name="Briner A.E."/>
            <person name="Felis G.E."/>
            <person name="de Vos W.M."/>
            <person name="Barrangou R."/>
            <person name="Klaenhammer T.R."/>
            <person name="Caufield P.W."/>
            <person name="Cui Y."/>
            <person name="Zhang H."/>
            <person name="O'Toole P.W."/>
        </authorList>
    </citation>
    <scope>NUCLEOTIDE SEQUENCE [LARGE SCALE GENOMIC DNA]</scope>
    <source>
        <strain evidence="5 6">DSM 20505</strain>
    </source>
</reference>
<dbReference type="PANTHER" id="PTHR11839:SF18">
    <property type="entry name" value="NUDIX HYDROLASE DOMAIN-CONTAINING PROTEIN"/>
    <property type="match status" value="1"/>
</dbReference>
<dbReference type="CDD" id="cd03424">
    <property type="entry name" value="NUDIX_ADPRase_Nudt5_UGPPase_Nudt14"/>
    <property type="match status" value="1"/>
</dbReference>
<dbReference type="InterPro" id="IPR015797">
    <property type="entry name" value="NUDIX_hydrolase-like_dom_sf"/>
</dbReference>
<evidence type="ECO:0000256" key="2">
    <source>
        <dbReference type="ARBA" id="ARBA00022801"/>
    </source>
</evidence>
<sequence length="184" mass="19877">MINFEPTPGKVLSSSTAYEGPIFSVQKQKIATPDGLTVNRDLIDHAAAVVILALTADHKQALIGREYRVGVNREAIALPAGLINPGEDPETAARRELAEETGYEVQSLKPLLTITASEGMTNELQHCFVATIDSAKRTSKHFDADEFVTTSLVDVADIITAINQGQITSAQTIATVMYWLHSAK</sequence>
<dbReference type="Gene3D" id="3.90.79.10">
    <property type="entry name" value="Nucleoside Triphosphate Pyrophosphohydrolase"/>
    <property type="match status" value="1"/>
</dbReference>
<evidence type="ECO:0000313" key="6">
    <source>
        <dbReference type="Proteomes" id="UP000051679"/>
    </source>
</evidence>
<evidence type="ECO:0000313" key="5">
    <source>
        <dbReference type="EMBL" id="KRM56022.1"/>
    </source>
</evidence>
<organism evidence="5 6">
    <name type="scientific">Lacticaseibacillus sharpeae JCM 1186 = DSM 20505</name>
    <dbReference type="NCBI Taxonomy" id="1291052"/>
    <lineage>
        <taxon>Bacteria</taxon>
        <taxon>Bacillati</taxon>
        <taxon>Bacillota</taxon>
        <taxon>Bacilli</taxon>
        <taxon>Lactobacillales</taxon>
        <taxon>Lactobacillaceae</taxon>
        <taxon>Lacticaseibacillus</taxon>
    </lineage>
</organism>
<comment type="similarity">
    <text evidence="3">Belongs to the Nudix hydrolase family.</text>
</comment>
<dbReference type="SUPFAM" id="SSF55811">
    <property type="entry name" value="Nudix"/>
    <property type="match status" value="1"/>
</dbReference>
<feature type="domain" description="Nudix hydrolase" evidence="4">
    <location>
        <begin position="43"/>
        <end position="175"/>
    </location>
</feature>
<dbReference type="Proteomes" id="UP000051679">
    <property type="component" value="Unassembled WGS sequence"/>
</dbReference>
<protein>
    <submittedName>
        <fullName evidence="5">Adp-ribose pyrophosphatase</fullName>
    </submittedName>
</protein>
<dbReference type="InterPro" id="IPR000086">
    <property type="entry name" value="NUDIX_hydrolase_dom"/>
</dbReference>
<evidence type="ECO:0000256" key="1">
    <source>
        <dbReference type="ARBA" id="ARBA00001946"/>
    </source>
</evidence>
<dbReference type="PANTHER" id="PTHR11839">
    <property type="entry name" value="UDP/ADP-SUGAR PYROPHOSPHATASE"/>
    <property type="match status" value="1"/>
</dbReference>
<dbReference type="OrthoDB" id="9806150at2"/>
<dbReference type="PRINTS" id="PR00502">
    <property type="entry name" value="NUDIXFAMILY"/>
</dbReference>
<evidence type="ECO:0000259" key="4">
    <source>
        <dbReference type="PROSITE" id="PS51462"/>
    </source>
</evidence>
<dbReference type="AlphaFoldDB" id="A0A0R1ZW56"/>
<dbReference type="GO" id="GO:0019693">
    <property type="term" value="P:ribose phosphate metabolic process"/>
    <property type="evidence" value="ECO:0007669"/>
    <property type="project" value="TreeGrafter"/>
</dbReference>
<gene>
    <name evidence="5" type="ORF">FC18_GL000807</name>
</gene>
<dbReference type="PROSITE" id="PS00893">
    <property type="entry name" value="NUDIX_BOX"/>
    <property type="match status" value="1"/>
</dbReference>
<proteinExistence type="inferred from homology"/>
<dbReference type="STRING" id="1291052.FC18_GL000807"/>
<dbReference type="InterPro" id="IPR020084">
    <property type="entry name" value="NUDIX_hydrolase_CS"/>
</dbReference>
<comment type="cofactor">
    <cofactor evidence="1">
        <name>Mg(2+)</name>
        <dbReference type="ChEBI" id="CHEBI:18420"/>
    </cofactor>
</comment>
<keyword evidence="2 3" id="KW-0378">Hydrolase</keyword>